<evidence type="ECO:0000313" key="2">
    <source>
        <dbReference type="Proteomes" id="UP000054538"/>
    </source>
</evidence>
<reference evidence="2" key="2">
    <citation type="submission" date="2015-01" db="EMBL/GenBank/DDBJ databases">
        <title>Evolutionary Origins and Diversification of the Mycorrhizal Mutualists.</title>
        <authorList>
            <consortium name="DOE Joint Genome Institute"/>
            <consortium name="Mycorrhizal Genomics Consortium"/>
            <person name="Kohler A."/>
            <person name="Kuo A."/>
            <person name="Nagy L.G."/>
            <person name="Floudas D."/>
            <person name="Copeland A."/>
            <person name="Barry K.W."/>
            <person name="Cichocki N."/>
            <person name="Veneault-Fourrey C."/>
            <person name="LaButti K."/>
            <person name="Lindquist E.A."/>
            <person name="Lipzen A."/>
            <person name="Lundell T."/>
            <person name="Morin E."/>
            <person name="Murat C."/>
            <person name="Riley R."/>
            <person name="Ohm R."/>
            <person name="Sun H."/>
            <person name="Tunlid A."/>
            <person name="Henrissat B."/>
            <person name="Grigoriev I.V."/>
            <person name="Hibbett D.S."/>
            <person name="Martin F."/>
        </authorList>
    </citation>
    <scope>NUCLEOTIDE SEQUENCE [LARGE SCALE GENOMIC DNA]</scope>
    <source>
        <strain evidence="2">Ve08.2h10</strain>
    </source>
</reference>
<dbReference type="HOGENOM" id="CLU_137504_0_0_1"/>
<evidence type="ECO:0000313" key="1">
    <source>
        <dbReference type="EMBL" id="KIK79021.1"/>
    </source>
</evidence>
<proteinExistence type="predicted"/>
<dbReference type="Proteomes" id="UP000054538">
    <property type="component" value="Unassembled WGS sequence"/>
</dbReference>
<accession>A0A0D0D5W1</accession>
<reference evidence="1 2" key="1">
    <citation type="submission" date="2014-04" db="EMBL/GenBank/DDBJ databases">
        <authorList>
            <consortium name="DOE Joint Genome Institute"/>
            <person name="Kuo A."/>
            <person name="Kohler A."/>
            <person name="Jargeat P."/>
            <person name="Nagy L.G."/>
            <person name="Floudas D."/>
            <person name="Copeland A."/>
            <person name="Barry K.W."/>
            <person name="Cichocki N."/>
            <person name="Veneault-Fourrey C."/>
            <person name="LaButti K."/>
            <person name="Lindquist E.A."/>
            <person name="Lipzen A."/>
            <person name="Lundell T."/>
            <person name="Morin E."/>
            <person name="Murat C."/>
            <person name="Sun H."/>
            <person name="Tunlid A."/>
            <person name="Henrissat B."/>
            <person name="Grigoriev I.V."/>
            <person name="Hibbett D.S."/>
            <person name="Martin F."/>
            <person name="Nordberg H.P."/>
            <person name="Cantor M.N."/>
            <person name="Hua S.X."/>
        </authorList>
    </citation>
    <scope>NUCLEOTIDE SEQUENCE [LARGE SCALE GENOMIC DNA]</scope>
    <source>
        <strain evidence="1 2">Ve08.2h10</strain>
    </source>
</reference>
<dbReference type="EMBL" id="KN826400">
    <property type="protein sequence ID" value="KIK79021.1"/>
    <property type="molecule type" value="Genomic_DNA"/>
</dbReference>
<dbReference type="InParanoid" id="A0A0D0D5W1"/>
<name>A0A0D0D5W1_9AGAM</name>
<keyword evidence="2" id="KW-1185">Reference proteome</keyword>
<dbReference type="OrthoDB" id="2697717at2759"/>
<dbReference type="AlphaFoldDB" id="A0A0D0D5W1"/>
<sequence>MEALDFPVQDMARELWSNNRDAEEAFPIDVAVEFRQVTCHATSAGDMSSVDLDFGRHGEHGPVDPIDPHHDAPLVEAFTKYYNQWVQLHLRRQRELLAELMLLRQMEGLDDLIECAEGLDTEWMRDQ</sequence>
<gene>
    <name evidence="1" type="ORF">PAXRUDRAFT_16550</name>
</gene>
<protein>
    <submittedName>
        <fullName evidence="1">Uncharacterized protein</fullName>
    </submittedName>
</protein>
<organism evidence="1 2">
    <name type="scientific">Paxillus rubicundulus Ve08.2h10</name>
    <dbReference type="NCBI Taxonomy" id="930991"/>
    <lineage>
        <taxon>Eukaryota</taxon>
        <taxon>Fungi</taxon>
        <taxon>Dikarya</taxon>
        <taxon>Basidiomycota</taxon>
        <taxon>Agaricomycotina</taxon>
        <taxon>Agaricomycetes</taxon>
        <taxon>Agaricomycetidae</taxon>
        <taxon>Boletales</taxon>
        <taxon>Paxilineae</taxon>
        <taxon>Paxillaceae</taxon>
        <taxon>Paxillus</taxon>
    </lineage>
</organism>